<organism evidence="4 5">
    <name type="scientific">Salipiger profundus</name>
    <dbReference type="NCBI Taxonomy" id="1229727"/>
    <lineage>
        <taxon>Bacteria</taxon>
        <taxon>Pseudomonadati</taxon>
        <taxon>Pseudomonadota</taxon>
        <taxon>Alphaproteobacteria</taxon>
        <taxon>Rhodobacterales</taxon>
        <taxon>Roseobacteraceae</taxon>
        <taxon>Salipiger</taxon>
    </lineage>
</organism>
<dbReference type="PROSITE" id="PS51186">
    <property type="entry name" value="GNAT"/>
    <property type="match status" value="1"/>
</dbReference>
<dbReference type="PANTHER" id="PTHR43877">
    <property type="entry name" value="AMINOALKYLPHOSPHONATE N-ACETYLTRANSFERASE-RELATED-RELATED"/>
    <property type="match status" value="1"/>
</dbReference>
<feature type="domain" description="N-acetyltransferase" evidence="3">
    <location>
        <begin position="10"/>
        <end position="179"/>
    </location>
</feature>
<protein>
    <submittedName>
        <fullName evidence="4">Acetyltransferase</fullName>
    </submittedName>
</protein>
<dbReference type="SUPFAM" id="SSF55729">
    <property type="entry name" value="Acyl-CoA N-acyltransferases (Nat)"/>
    <property type="match status" value="1"/>
</dbReference>
<evidence type="ECO:0000256" key="1">
    <source>
        <dbReference type="ARBA" id="ARBA00022679"/>
    </source>
</evidence>
<dbReference type="PANTHER" id="PTHR43877:SF1">
    <property type="entry name" value="ACETYLTRANSFERASE"/>
    <property type="match status" value="1"/>
</dbReference>
<dbReference type="InterPro" id="IPR016181">
    <property type="entry name" value="Acyl_CoA_acyltransferase"/>
</dbReference>
<reference evidence="4 5" key="1">
    <citation type="submission" date="2016-03" db="EMBL/GenBank/DDBJ databases">
        <title>Deep-sea bacteria in the southern Pacific.</title>
        <authorList>
            <person name="Tang K."/>
        </authorList>
    </citation>
    <scope>NUCLEOTIDE SEQUENCE [LARGE SCALE GENOMIC DNA]</scope>
    <source>
        <strain evidence="4 5">JLT2016</strain>
    </source>
</reference>
<keyword evidence="5" id="KW-1185">Reference proteome</keyword>
<dbReference type="STRING" id="1229727.Ga0080559_TMP4324"/>
<sequence>MQRSQPFSRARLRPARPEDAASLAAISIEVWLGTYIRHGVSTAFADHALSTFTAGNLRAMIERPGAWVLVSENDDGPDGFIRLTSGAPAPVPACSELEIATFYVQPRHQGHGKGRALLAAALRHARETGHASVWLTTNSENAPAIGFYLSQGFEKIGTTHFRIGAEAYPNDVYRLLFPPAGPV</sequence>
<keyword evidence="1 4" id="KW-0808">Transferase</keyword>
<dbReference type="InterPro" id="IPR000182">
    <property type="entry name" value="GNAT_dom"/>
</dbReference>
<dbReference type="Proteomes" id="UP000186559">
    <property type="component" value="Chromosome"/>
</dbReference>
<dbReference type="AlphaFoldDB" id="A0A1U7DAN1"/>
<dbReference type="GO" id="GO:0016747">
    <property type="term" value="F:acyltransferase activity, transferring groups other than amino-acyl groups"/>
    <property type="evidence" value="ECO:0007669"/>
    <property type="project" value="InterPro"/>
</dbReference>
<dbReference type="Gene3D" id="3.40.630.30">
    <property type="match status" value="1"/>
</dbReference>
<keyword evidence="2" id="KW-0012">Acyltransferase</keyword>
<evidence type="ECO:0000313" key="5">
    <source>
        <dbReference type="Proteomes" id="UP000186559"/>
    </source>
</evidence>
<evidence type="ECO:0000259" key="3">
    <source>
        <dbReference type="PROSITE" id="PS51186"/>
    </source>
</evidence>
<dbReference type="OrthoDB" id="7205533at2"/>
<dbReference type="InterPro" id="IPR050832">
    <property type="entry name" value="Bact_Acetyltransf"/>
</dbReference>
<name>A0A1U7DAN1_9RHOB</name>
<dbReference type="EMBL" id="CP014796">
    <property type="protein sequence ID" value="APX25120.1"/>
    <property type="molecule type" value="Genomic_DNA"/>
</dbReference>
<dbReference type="Pfam" id="PF00583">
    <property type="entry name" value="Acetyltransf_1"/>
    <property type="match status" value="1"/>
</dbReference>
<accession>A0A1U7DAN1</accession>
<proteinExistence type="predicted"/>
<dbReference type="RefSeq" id="WP_017468253.1">
    <property type="nucleotide sequence ID" value="NZ_BMEW01000006.1"/>
</dbReference>
<evidence type="ECO:0000313" key="4">
    <source>
        <dbReference type="EMBL" id="APX25120.1"/>
    </source>
</evidence>
<dbReference type="KEGG" id="tpro:Ga0080559_TMP4324"/>
<evidence type="ECO:0000256" key="2">
    <source>
        <dbReference type="ARBA" id="ARBA00023315"/>
    </source>
</evidence>
<gene>
    <name evidence="4" type="ORF">Ga0080559_TMP4324</name>
</gene>